<dbReference type="InterPro" id="IPR027417">
    <property type="entry name" value="P-loop_NTPase"/>
</dbReference>
<keyword evidence="5 7" id="KW-1133">Transmembrane helix</keyword>
<evidence type="ECO:0000259" key="9">
    <source>
        <dbReference type="PROSITE" id="PS50929"/>
    </source>
</evidence>
<dbReference type="SUPFAM" id="SSF90123">
    <property type="entry name" value="ABC transporter transmembrane region"/>
    <property type="match status" value="1"/>
</dbReference>
<feature type="transmembrane region" description="Helical" evidence="7">
    <location>
        <begin position="65"/>
        <end position="83"/>
    </location>
</feature>
<name>A0ABV5M588_9ACTN</name>
<dbReference type="PANTHER" id="PTHR43394:SF1">
    <property type="entry name" value="ATP-BINDING CASSETTE SUB-FAMILY B MEMBER 10, MITOCHONDRIAL"/>
    <property type="match status" value="1"/>
</dbReference>
<evidence type="ECO:0000256" key="2">
    <source>
        <dbReference type="ARBA" id="ARBA00022692"/>
    </source>
</evidence>
<dbReference type="CDD" id="cd07346">
    <property type="entry name" value="ABC_6TM_exporters"/>
    <property type="match status" value="1"/>
</dbReference>
<dbReference type="SUPFAM" id="SSF52540">
    <property type="entry name" value="P-loop containing nucleoside triphosphate hydrolases"/>
    <property type="match status" value="1"/>
</dbReference>
<dbReference type="EMBL" id="JBHMCA010000023">
    <property type="protein sequence ID" value="MFB9444013.1"/>
    <property type="molecule type" value="Genomic_DNA"/>
</dbReference>
<evidence type="ECO:0000256" key="7">
    <source>
        <dbReference type="SAM" id="Phobius"/>
    </source>
</evidence>
<dbReference type="InterPro" id="IPR011527">
    <property type="entry name" value="ABC1_TM_dom"/>
</dbReference>
<dbReference type="Gene3D" id="1.20.1560.10">
    <property type="entry name" value="ABC transporter type 1, transmembrane domain"/>
    <property type="match status" value="1"/>
</dbReference>
<dbReference type="Pfam" id="PF00005">
    <property type="entry name" value="ABC_tran"/>
    <property type="match status" value="1"/>
</dbReference>
<feature type="transmembrane region" description="Helical" evidence="7">
    <location>
        <begin position="164"/>
        <end position="184"/>
    </location>
</feature>
<evidence type="ECO:0000256" key="4">
    <source>
        <dbReference type="ARBA" id="ARBA00022840"/>
    </source>
</evidence>
<dbReference type="Proteomes" id="UP001589608">
    <property type="component" value="Unassembled WGS sequence"/>
</dbReference>
<keyword evidence="4 10" id="KW-0067">ATP-binding</keyword>
<proteinExistence type="predicted"/>
<dbReference type="Gene3D" id="3.40.50.300">
    <property type="entry name" value="P-loop containing nucleotide triphosphate hydrolases"/>
    <property type="match status" value="1"/>
</dbReference>
<sequence>MLPIASRPQVRAYLRALFTDYPGRLAGVLALHVTGAAAGLAAPPLLGLLVERVAAGTSTVTVDRIALAIAGFVVAQAVLVRCARVAAAQLAERVLARLREEFVDGVLAIPLSTVERAGTGDLLSRASRDVAQTSDSVQIALPMIVVSGLQMLLTLAAVGLVGPILLLPALVGVPVIYLSSRWYFNRANAGYLRETAALARMADGLAETVEGARTVETLGWQQRRIRRTQEQLEGTYAAAMYTLKLRTLWFPLSEFGYAVPAAVALLAGGWFVMEGWASVGQVTAAVLYFVSIIDPLDRILSYIDMLQLGQASFARVIGVRAAAGAPVPADGPKPVDEVLVARDVRYSYVDGRDVLHGIDLAVRPGERLAMVGPSGAGKSTLGRLLAGVHAPRAGAVELGTVPLEALPLDELRGHVALVTQEHHVFIGSLRDNLTLARPGATDAELCAALETVDALDWALALPEGLDTADLSLSPAQAQQLALARLVLADPHTLVLDEATSLIDPRAARHLERSLAGALEGRTVIAIAHRLFSAHDADRVAVVEDGRISELGSHDELVAAGGAYAALWRSWHGLSLQQGVDDPDDHHGGDRQPEGQ</sequence>
<dbReference type="InterPro" id="IPR003439">
    <property type="entry name" value="ABC_transporter-like_ATP-bd"/>
</dbReference>
<feature type="domain" description="ABC transporter" evidence="8">
    <location>
        <begin position="339"/>
        <end position="569"/>
    </location>
</feature>
<dbReference type="PROSITE" id="PS50893">
    <property type="entry name" value="ABC_TRANSPORTER_2"/>
    <property type="match status" value="1"/>
</dbReference>
<dbReference type="PROSITE" id="PS50929">
    <property type="entry name" value="ABC_TM1F"/>
    <property type="match status" value="1"/>
</dbReference>
<gene>
    <name evidence="10" type="ORF">ACFFTR_13085</name>
</gene>
<feature type="domain" description="ABC transmembrane type-1" evidence="9">
    <location>
        <begin position="26"/>
        <end position="308"/>
    </location>
</feature>
<dbReference type="InterPro" id="IPR003593">
    <property type="entry name" value="AAA+_ATPase"/>
</dbReference>
<comment type="caution">
    <text evidence="10">The sequence shown here is derived from an EMBL/GenBank/DDBJ whole genome shotgun (WGS) entry which is preliminary data.</text>
</comment>
<evidence type="ECO:0000313" key="11">
    <source>
        <dbReference type="Proteomes" id="UP001589608"/>
    </source>
</evidence>
<feature type="transmembrane region" description="Helical" evidence="7">
    <location>
        <begin position="137"/>
        <end position="158"/>
    </location>
</feature>
<dbReference type="GO" id="GO:0005524">
    <property type="term" value="F:ATP binding"/>
    <property type="evidence" value="ECO:0007669"/>
    <property type="project" value="UniProtKB-KW"/>
</dbReference>
<accession>A0ABV5M588</accession>
<dbReference type="PANTHER" id="PTHR43394">
    <property type="entry name" value="ATP-DEPENDENT PERMEASE MDL1, MITOCHONDRIAL"/>
    <property type="match status" value="1"/>
</dbReference>
<organism evidence="10 11">
    <name type="scientific">Dactylosporangium vinaceum</name>
    <dbReference type="NCBI Taxonomy" id="53362"/>
    <lineage>
        <taxon>Bacteria</taxon>
        <taxon>Bacillati</taxon>
        <taxon>Actinomycetota</taxon>
        <taxon>Actinomycetes</taxon>
        <taxon>Micromonosporales</taxon>
        <taxon>Micromonosporaceae</taxon>
        <taxon>Dactylosporangium</taxon>
    </lineage>
</organism>
<protein>
    <submittedName>
        <fullName evidence="10">ABC transporter ATP-binding protein</fullName>
    </submittedName>
</protein>
<evidence type="ECO:0000256" key="1">
    <source>
        <dbReference type="ARBA" id="ARBA00004651"/>
    </source>
</evidence>
<evidence type="ECO:0000313" key="10">
    <source>
        <dbReference type="EMBL" id="MFB9444013.1"/>
    </source>
</evidence>
<keyword evidence="11" id="KW-1185">Reference proteome</keyword>
<evidence type="ECO:0000256" key="6">
    <source>
        <dbReference type="ARBA" id="ARBA00023136"/>
    </source>
</evidence>
<reference evidence="10 11" key="1">
    <citation type="submission" date="2024-09" db="EMBL/GenBank/DDBJ databases">
        <authorList>
            <person name="Sun Q."/>
            <person name="Mori K."/>
        </authorList>
    </citation>
    <scope>NUCLEOTIDE SEQUENCE [LARGE SCALE GENOMIC DNA]</scope>
    <source>
        <strain evidence="10 11">JCM 3307</strain>
    </source>
</reference>
<feature type="transmembrane region" description="Helical" evidence="7">
    <location>
        <begin position="21"/>
        <end position="45"/>
    </location>
</feature>
<keyword evidence="2 7" id="KW-0812">Transmembrane</keyword>
<evidence type="ECO:0000256" key="5">
    <source>
        <dbReference type="ARBA" id="ARBA00022989"/>
    </source>
</evidence>
<feature type="transmembrane region" description="Helical" evidence="7">
    <location>
        <begin position="255"/>
        <end position="273"/>
    </location>
</feature>
<keyword evidence="6 7" id="KW-0472">Membrane</keyword>
<dbReference type="InterPro" id="IPR039421">
    <property type="entry name" value="Type_1_exporter"/>
</dbReference>
<dbReference type="RefSeq" id="WP_223099013.1">
    <property type="nucleotide sequence ID" value="NZ_CP061913.1"/>
</dbReference>
<evidence type="ECO:0000256" key="3">
    <source>
        <dbReference type="ARBA" id="ARBA00022741"/>
    </source>
</evidence>
<evidence type="ECO:0000259" key="8">
    <source>
        <dbReference type="PROSITE" id="PS50893"/>
    </source>
</evidence>
<keyword evidence="3" id="KW-0547">Nucleotide-binding</keyword>
<dbReference type="Pfam" id="PF00664">
    <property type="entry name" value="ABC_membrane"/>
    <property type="match status" value="1"/>
</dbReference>
<dbReference type="InterPro" id="IPR036640">
    <property type="entry name" value="ABC1_TM_sf"/>
</dbReference>
<comment type="subcellular location">
    <subcellularLocation>
        <location evidence="1">Cell membrane</location>
        <topology evidence="1">Multi-pass membrane protein</topology>
    </subcellularLocation>
</comment>
<dbReference type="SMART" id="SM00382">
    <property type="entry name" value="AAA"/>
    <property type="match status" value="1"/>
</dbReference>